<dbReference type="PANTHER" id="PTHR44167">
    <property type="entry name" value="OVARIAN-SPECIFIC SERINE/THREONINE-PROTEIN KINASE LOK-RELATED"/>
    <property type="match status" value="1"/>
</dbReference>
<keyword evidence="3" id="KW-1185">Reference proteome</keyword>
<dbReference type="PANTHER" id="PTHR44167:SF24">
    <property type="entry name" value="SERINE_THREONINE-PROTEIN KINASE CHK2"/>
    <property type="match status" value="1"/>
</dbReference>
<dbReference type="EMBL" id="QQAX01000008">
    <property type="protein sequence ID" value="RDI44798.1"/>
    <property type="molecule type" value="Genomic_DNA"/>
</dbReference>
<dbReference type="AlphaFoldDB" id="A0A370GM26"/>
<proteinExistence type="predicted"/>
<evidence type="ECO:0000313" key="2">
    <source>
        <dbReference type="EMBL" id="RDI44798.1"/>
    </source>
</evidence>
<name>A0A370GM26_9COXI</name>
<dbReference type="Pfam" id="PF00069">
    <property type="entry name" value="Pkinase"/>
    <property type="match status" value="1"/>
</dbReference>
<dbReference type="SMART" id="SM00220">
    <property type="entry name" value="S_TKc"/>
    <property type="match status" value="1"/>
</dbReference>
<accession>A0A370GM26</accession>
<dbReference type="Gene3D" id="1.10.510.10">
    <property type="entry name" value="Transferase(Phosphotransferase) domain 1"/>
    <property type="match status" value="1"/>
</dbReference>
<evidence type="ECO:0000313" key="3">
    <source>
        <dbReference type="Proteomes" id="UP000254720"/>
    </source>
</evidence>
<reference evidence="2 3" key="1">
    <citation type="submission" date="2018-07" db="EMBL/GenBank/DDBJ databases">
        <title>Genomic Encyclopedia of Type Strains, Phase IV (KMG-IV): sequencing the most valuable type-strain genomes for metagenomic binning, comparative biology and taxonomic classification.</title>
        <authorList>
            <person name="Goeker M."/>
        </authorList>
    </citation>
    <scope>NUCLEOTIDE SEQUENCE [LARGE SCALE GENOMIC DNA]</scope>
    <source>
        <strain evidence="2 3">DSM 16500</strain>
    </source>
</reference>
<dbReference type="PROSITE" id="PS00108">
    <property type="entry name" value="PROTEIN_KINASE_ST"/>
    <property type="match status" value="1"/>
</dbReference>
<dbReference type="GO" id="GO:0005524">
    <property type="term" value="F:ATP binding"/>
    <property type="evidence" value="ECO:0007669"/>
    <property type="project" value="InterPro"/>
</dbReference>
<keyword evidence="2" id="KW-0723">Serine/threonine-protein kinase</keyword>
<dbReference type="RefSeq" id="WP_114834144.1">
    <property type="nucleotide sequence ID" value="NZ_LR699114.1"/>
</dbReference>
<dbReference type="PROSITE" id="PS50011">
    <property type="entry name" value="PROTEIN_KINASE_DOM"/>
    <property type="match status" value="1"/>
</dbReference>
<comment type="caution">
    <text evidence="2">The sequence shown here is derived from an EMBL/GenBank/DDBJ whole genome shotgun (WGS) entry which is preliminary data.</text>
</comment>
<dbReference type="GO" id="GO:0004674">
    <property type="term" value="F:protein serine/threonine kinase activity"/>
    <property type="evidence" value="ECO:0007669"/>
    <property type="project" value="UniProtKB-KW"/>
</dbReference>
<sequence>MQSNHRSIIPDLESLPEALQRSVKENDNHKLLPEEGISLVISLLEKKPDGRYDKKSLQEALLTLSDSETEIRPIIKLKGSYYAVDKGSRNKKNLKKGAYGLVKPGQNLLSGAAVAIKTQESIKPRSGFRKVNIPPEKVKETVQLEIAALEAMDRGTGEIKGRSVQRPKRAPSHEEIQFCIVMDYVDGLPLDALLETGPIAFSTCLEIAIGTLTDVQKLHHAQGTYHYKNEDRKALGFYHCDLKPGNIIYDPAKRQAKVIDFGTVSPIDAETKQPVRCVVGTLTYYAPELRKGLATQPSEATEVYALGLIFAEVFNFITKDKGNEVRDIFKWVEPPVSPEQKAAYELIKQMAAEDPKDRPTLQTALETFQHIARKYETTNATEEQTFAINEKRIEEFLHRQEKLASNDHRILEKKIVGLFKESKKRKDEMLMNMLRCLELQLGQIDLEHLSASDKQNCIQLCNKVKILTDEADQQIILKILKEDILEKMTTFFHAECKKHSRSFLLSTQDPINVLNAGIQGQYYYTRAIGSLLKLISSDNDMNSFLKKYCNFDIKEQLKGIQLQKLNTIIPFPSLKLGNENK</sequence>
<gene>
    <name evidence="2" type="ORF">C8D86_10850</name>
</gene>
<dbReference type="OrthoDB" id="5633255at2"/>
<dbReference type="SUPFAM" id="SSF56112">
    <property type="entry name" value="Protein kinase-like (PK-like)"/>
    <property type="match status" value="1"/>
</dbReference>
<dbReference type="InterPro" id="IPR011009">
    <property type="entry name" value="Kinase-like_dom_sf"/>
</dbReference>
<keyword evidence="2" id="KW-0418">Kinase</keyword>
<dbReference type="InterPro" id="IPR000719">
    <property type="entry name" value="Prot_kinase_dom"/>
</dbReference>
<dbReference type="GO" id="GO:0005737">
    <property type="term" value="C:cytoplasm"/>
    <property type="evidence" value="ECO:0007669"/>
    <property type="project" value="TreeGrafter"/>
</dbReference>
<evidence type="ECO:0000259" key="1">
    <source>
        <dbReference type="PROSITE" id="PS50011"/>
    </source>
</evidence>
<feature type="domain" description="Protein kinase" evidence="1">
    <location>
        <begin position="88"/>
        <end position="373"/>
    </location>
</feature>
<organism evidence="2 3">
    <name type="scientific">Aquicella lusitana</name>
    <dbReference type="NCBI Taxonomy" id="254246"/>
    <lineage>
        <taxon>Bacteria</taxon>
        <taxon>Pseudomonadati</taxon>
        <taxon>Pseudomonadota</taxon>
        <taxon>Gammaproteobacteria</taxon>
        <taxon>Legionellales</taxon>
        <taxon>Coxiellaceae</taxon>
        <taxon>Aquicella</taxon>
    </lineage>
</organism>
<keyword evidence="2" id="KW-0808">Transferase</keyword>
<dbReference type="InterPro" id="IPR008271">
    <property type="entry name" value="Ser/Thr_kinase_AS"/>
</dbReference>
<dbReference type="Proteomes" id="UP000254720">
    <property type="component" value="Unassembled WGS sequence"/>
</dbReference>
<protein>
    <submittedName>
        <fullName evidence="2">Serine/threonine protein kinase</fullName>
    </submittedName>
</protein>